<organism evidence="4">
    <name type="scientific">viral metagenome</name>
    <dbReference type="NCBI Taxonomy" id="1070528"/>
    <lineage>
        <taxon>unclassified sequences</taxon>
        <taxon>metagenomes</taxon>
        <taxon>organismal metagenomes</taxon>
    </lineage>
</organism>
<dbReference type="Gene3D" id="3.10.110.10">
    <property type="entry name" value="Ubiquitin Conjugating Enzyme"/>
    <property type="match status" value="1"/>
</dbReference>
<keyword evidence="1" id="KW-0808">Transferase</keyword>
<dbReference type="SUPFAM" id="SSF54495">
    <property type="entry name" value="UBC-like"/>
    <property type="match status" value="1"/>
</dbReference>
<feature type="domain" description="UBC core" evidence="3">
    <location>
        <begin position="6"/>
        <end position="166"/>
    </location>
</feature>
<dbReference type="PANTHER" id="PTHR46116:SF39">
    <property type="entry name" value="BACULOVIRAL IAP REPEAT-CONTAINING PROTEIN 6"/>
    <property type="match status" value="1"/>
</dbReference>
<dbReference type="AlphaFoldDB" id="A0A6C0D528"/>
<proteinExistence type="predicted"/>
<sequence>MSINNGAIKRIAKDVKYIIANSASLSSENIYYKHDEENVMKGYALIVGHGDTPYGYGYYFFEFIFPSNFPFSPPEVHYLTNDGTMRFNPNLYTNGKVCLSILNTWAGESWTACQTIYSLLLTLSSVLCANPLLNEPGIKEDHNDVHKYNFLVTYKNIEFAIIKVVNIVCFKEVNSLSKSTLAIMHKFKAIIGDTFMANKEKILEFINKNRVTYEDLINDATTNTNSSNLQKLYISVYNLKYDLEYDKLSKLILEINI</sequence>
<dbReference type="InterPro" id="IPR016135">
    <property type="entry name" value="UBQ-conjugating_enzyme/RWD"/>
</dbReference>
<evidence type="ECO:0000313" key="4">
    <source>
        <dbReference type="EMBL" id="QHT11452.1"/>
    </source>
</evidence>
<evidence type="ECO:0000256" key="2">
    <source>
        <dbReference type="ARBA" id="ARBA00022786"/>
    </source>
</evidence>
<dbReference type="InterPro" id="IPR000608">
    <property type="entry name" value="UBC"/>
</dbReference>
<dbReference type="Pfam" id="PF00179">
    <property type="entry name" value="UQ_con"/>
    <property type="match status" value="1"/>
</dbReference>
<accession>A0A6C0D528</accession>
<dbReference type="PANTHER" id="PTHR46116">
    <property type="entry name" value="(E3-INDEPENDENT) E2 UBIQUITIN-CONJUGATING ENZYME"/>
    <property type="match status" value="1"/>
</dbReference>
<evidence type="ECO:0000259" key="3">
    <source>
        <dbReference type="PROSITE" id="PS50127"/>
    </source>
</evidence>
<keyword evidence="2" id="KW-0833">Ubl conjugation pathway</keyword>
<evidence type="ECO:0000256" key="1">
    <source>
        <dbReference type="ARBA" id="ARBA00022679"/>
    </source>
</evidence>
<dbReference type="GO" id="GO:0016740">
    <property type="term" value="F:transferase activity"/>
    <property type="evidence" value="ECO:0007669"/>
    <property type="project" value="UniProtKB-KW"/>
</dbReference>
<protein>
    <recommendedName>
        <fullName evidence="3">UBC core domain-containing protein</fullName>
    </recommendedName>
</protein>
<name>A0A6C0D528_9ZZZZ</name>
<dbReference type="EMBL" id="MN739534">
    <property type="protein sequence ID" value="QHT11452.1"/>
    <property type="molecule type" value="Genomic_DNA"/>
</dbReference>
<dbReference type="PROSITE" id="PS50127">
    <property type="entry name" value="UBC_2"/>
    <property type="match status" value="1"/>
</dbReference>
<dbReference type="SMART" id="SM00212">
    <property type="entry name" value="UBCc"/>
    <property type="match status" value="1"/>
</dbReference>
<reference evidence="4" key="1">
    <citation type="journal article" date="2020" name="Nature">
        <title>Giant virus diversity and host interactions through global metagenomics.</title>
        <authorList>
            <person name="Schulz F."/>
            <person name="Roux S."/>
            <person name="Paez-Espino D."/>
            <person name="Jungbluth S."/>
            <person name="Walsh D.A."/>
            <person name="Denef V.J."/>
            <person name="McMahon K.D."/>
            <person name="Konstantinidis K.T."/>
            <person name="Eloe-Fadrosh E.A."/>
            <person name="Kyrpides N.C."/>
            <person name="Woyke T."/>
        </authorList>
    </citation>
    <scope>NUCLEOTIDE SEQUENCE</scope>
    <source>
        <strain evidence="4">GVMAG-M-3300023174-116</strain>
    </source>
</reference>